<name>A0ABM7RH79_9BACT</name>
<dbReference type="EMBL" id="AP024702">
    <property type="protein sequence ID" value="BCX48648.1"/>
    <property type="molecule type" value="Genomic_DNA"/>
</dbReference>
<evidence type="ECO:0000259" key="3">
    <source>
        <dbReference type="Pfam" id="PF03372"/>
    </source>
</evidence>
<feature type="region of interest" description="Disordered" evidence="1">
    <location>
        <begin position="787"/>
        <end position="822"/>
    </location>
</feature>
<feature type="chain" id="PRO_5046612140" evidence="2">
    <location>
        <begin position="18"/>
        <end position="891"/>
    </location>
</feature>
<dbReference type="RefSeq" id="WP_338684972.1">
    <property type="nucleotide sequence ID" value="NZ_AP024702.1"/>
</dbReference>
<feature type="compositionally biased region" description="Acidic residues" evidence="1">
    <location>
        <begin position="787"/>
        <end position="812"/>
    </location>
</feature>
<keyword evidence="4" id="KW-0255">Endonuclease</keyword>
<evidence type="ECO:0000313" key="5">
    <source>
        <dbReference type="Proteomes" id="UP001374893"/>
    </source>
</evidence>
<sequence length="891" mass="92321">MLRRLPFLILLTTALHAVELRVATFNIETHRNASGWPDYALDEPGTVDFDSVAAILQRIDADVVALQEVHTSDINEGDVDALGAVLGLTHIHPGSNTGNFDSSLRVVILSRYPFISTDSVLSPSGAKEIARHCPAVLVDVPGTTADPLVISTHLKSGTASSDRFRRSIEMRRLAEYLAGFSLAPGGNFIVLGDFNPSGNNTTFNSLPSGLPTTYSLGSDVSLPVSYSTDMVSYFTTPVPTRLDPRQLDGDDATFQSGSTLDLFLVSPGLAGRPFGTEIYNSILDVSNSEGLPKTGSPLAASTSSDASDHYALFADFELDQEAFDLGLAISTPTISESDSGSAAILTVTLAEPAVVPVTVTFVSNDSAAEPVLPSVEIPVGGTGASTPVSTSRNFLIDGTRTVTFTASASGYASADVVAQLLDADSGYAFAQAGETLLEDFDGFGGDHDPAPWVTDAPSWQGVDDGGSATPGGRAYGSAGENAPGVLSEGASVVMETTVTNGASEPLTILDLSYDAEQWRSAPGGAEDSIEVELILGGVAYPVPELGFVARTDLPEGAVAGGNPETKSVRIEGLSVPAGGTFGLRFRHVPGEGSAPLPEDVFINEFHYDNDSTDQGEFVEVVVGPGFVGDLATVELQLYNGSNGLADGAAHGLDTFLLGDTTPSGHRVFSKEIAGIQNGSPDGMALVIGGTVAEFISYEGAFTAANGPASGLDSVDVGVSQPSNNPVDERAIGRTGTGTSPGDFEWVRFDAGVFHSPGSLNDGQTIVSPGVPSQGLAVDNVSLTFVEDSDGDGIADDFDPDDDNDGSPDEEELAFGTDPLDPGSKFSVEVGNGPGGPELLFPGAEGVVYTIEWCDDLTSWDQSATVEGTGGPISFPLPSGDPRLFARVRAGE</sequence>
<dbReference type="Proteomes" id="UP001374893">
    <property type="component" value="Chromosome"/>
</dbReference>
<feature type="domain" description="Endonuclease/exonuclease/phosphatase" evidence="3">
    <location>
        <begin position="48"/>
        <end position="309"/>
    </location>
</feature>
<feature type="signal peptide" evidence="2">
    <location>
        <begin position="1"/>
        <end position="17"/>
    </location>
</feature>
<keyword evidence="2" id="KW-0732">Signal</keyword>
<reference evidence="4 5" key="1">
    <citation type="submission" date="2021-06" db="EMBL/GenBank/DDBJ databases">
        <title>Complete genome of Haloferula helveola possessing various polysaccharide degrading enzymes.</title>
        <authorList>
            <person name="Takami H."/>
            <person name="Huang C."/>
            <person name="Hamasaki K."/>
        </authorList>
    </citation>
    <scope>NUCLEOTIDE SEQUENCE [LARGE SCALE GENOMIC DNA]</scope>
    <source>
        <strain evidence="4 5">CN-1</strain>
    </source>
</reference>
<dbReference type="PANTHER" id="PTHR14859:SF1">
    <property type="entry name" value="PGAP2-INTERACTING PROTEIN"/>
    <property type="match status" value="1"/>
</dbReference>
<proteinExistence type="predicted"/>
<dbReference type="InterPro" id="IPR036691">
    <property type="entry name" value="Endo/exonu/phosph_ase_sf"/>
</dbReference>
<dbReference type="SUPFAM" id="SSF56219">
    <property type="entry name" value="DNase I-like"/>
    <property type="match status" value="1"/>
</dbReference>
<accession>A0ABM7RH79</accession>
<organism evidence="4 5">
    <name type="scientific">Haloferula helveola</name>
    <dbReference type="NCBI Taxonomy" id="490095"/>
    <lineage>
        <taxon>Bacteria</taxon>
        <taxon>Pseudomonadati</taxon>
        <taxon>Verrucomicrobiota</taxon>
        <taxon>Verrucomicrobiia</taxon>
        <taxon>Verrucomicrobiales</taxon>
        <taxon>Verrucomicrobiaceae</taxon>
        <taxon>Haloferula</taxon>
    </lineage>
</organism>
<evidence type="ECO:0000256" key="1">
    <source>
        <dbReference type="SAM" id="MobiDB-lite"/>
    </source>
</evidence>
<dbReference type="InterPro" id="IPR005135">
    <property type="entry name" value="Endo/exonuclease/phosphatase"/>
</dbReference>
<dbReference type="PANTHER" id="PTHR14859">
    <property type="entry name" value="CALCOFLUOR WHITE HYPERSENSITIVE PROTEIN PRECURSOR"/>
    <property type="match status" value="1"/>
</dbReference>
<evidence type="ECO:0000313" key="4">
    <source>
        <dbReference type="EMBL" id="BCX48648.1"/>
    </source>
</evidence>
<keyword evidence="4" id="KW-0540">Nuclease</keyword>
<dbReference type="GO" id="GO:0004519">
    <property type="term" value="F:endonuclease activity"/>
    <property type="evidence" value="ECO:0007669"/>
    <property type="project" value="UniProtKB-KW"/>
</dbReference>
<keyword evidence="4" id="KW-0378">Hydrolase</keyword>
<gene>
    <name evidence="4" type="ORF">HAHE_25560</name>
</gene>
<dbReference type="InterPro" id="IPR051916">
    <property type="entry name" value="GPI-anchor_lipid_remodeler"/>
</dbReference>
<dbReference type="Pfam" id="PF03372">
    <property type="entry name" value="Exo_endo_phos"/>
    <property type="match status" value="1"/>
</dbReference>
<dbReference type="Gene3D" id="3.60.10.10">
    <property type="entry name" value="Endonuclease/exonuclease/phosphatase"/>
    <property type="match status" value="1"/>
</dbReference>
<protein>
    <submittedName>
        <fullName evidence="4">Endonuclease/exonuclease/phosphatase protein</fullName>
    </submittedName>
</protein>
<evidence type="ECO:0000256" key="2">
    <source>
        <dbReference type="SAM" id="SignalP"/>
    </source>
</evidence>
<keyword evidence="5" id="KW-1185">Reference proteome</keyword>